<feature type="domain" description="Peptidase S74" evidence="7">
    <location>
        <begin position="544"/>
        <end position="668"/>
    </location>
</feature>
<reference evidence="8 10" key="1">
    <citation type="submission" date="2022-04" db="EMBL/GenBank/DDBJ databases">
        <title>Transcriptional inhibition prevents novel lytic bacteriophages with two receptor recognition modules infecting multidrug-resistant Klebsiella pneumoniae.</title>
        <authorList>
            <person name="Huang L."/>
            <person name="Huang X."/>
            <person name="Zhao T."/>
            <person name="Zhang J."/>
            <person name="Xiang Y."/>
        </authorList>
    </citation>
    <scope>NUCLEOTIDE SEQUENCE [LARGE SCALE GENOMIC DNA]</scope>
</reference>
<dbReference type="PROSITE" id="PS51688">
    <property type="entry name" value="ICA"/>
    <property type="match status" value="1"/>
</dbReference>
<dbReference type="CDD" id="cd10144">
    <property type="entry name" value="Peptidase_S74_CIMCD"/>
    <property type="match status" value="1"/>
</dbReference>
<evidence type="ECO:0000256" key="6">
    <source>
        <dbReference type="ARBA" id="ARBA00035731"/>
    </source>
</evidence>
<dbReference type="EMBL" id="ON148527">
    <property type="protein sequence ID" value="UQK57891.1"/>
    <property type="molecule type" value="Genomic_DNA"/>
</dbReference>
<evidence type="ECO:0000259" key="7">
    <source>
        <dbReference type="PROSITE" id="PS51688"/>
    </source>
</evidence>
<evidence type="ECO:0007829" key="11">
    <source>
        <dbReference type="PDB" id="7Y5S"/>
    </source>
</evidence>
<dbReference type="InterPro" id="IPR036388">
    <property type="entry name" value="WH-like_DNA-bd_sf"/>
</dbReference>
<dbReference type="InterPro" id="IPR012334">
    <property type="entry name" value="Pectin_lyas_fold"/>
</dbReference>
<dbReference type="Proteomes" id="UP000830961">
    <property type="component" value="Segment"/>
</dbReference>
<dbReference type="PDB" id="7Y5S">
    <property type="method" value="EM"/>
    <property type="resolution" value="3.00 A"/>
    <property type="chains" value="A/B/C=1-668"/>
</dbReference>
<keyword evidence="10" id="KW-1185">Reference proteome</keyword>
<dbReference type="EMDB" id="EMD-33623"/>
<dbReference type="InterPro" id="IPR011050">
    <property type="entry name" value="Pectin_lyase_fold/virulence"/>
</dbReference>
<keyword evidence="2" id="KW-1235">Degradation of host cell envelope components during virus entry</keyword>
<name>A0AA82WP05_9CAUD</name>
<keyword evidence="11" id="KW-0002">3D-structure</keyword>
<reference evidence="11" key="2">
    <citation type="submission" date="2022-06" db="PDB data bank">
        <title>Structure and assembly of the Klebsiella pneumoniae phage tail fibers.</title>
        <authorList>
            <person name="Huang L."/>
            <person name="Xiang Y."/>
        </authorList>
    </citation>
    <scope>STRUCTURE BY ELECTRON MICROSCOPY (3.00 ANGSTROMS)</scope>
</reference>
<organism evidence="9">
    <name type="scientific">Klebsiella phage Kp7</name>
    <dbReference type="NCBI Taxonomy" id="2936515"/>
    <lineage>
        <taxon>Viruses</taxon>
        <taxon>Duplodnaviria</taxon>
        <taxon>Heunggongvirae</taxon>
        <taxon>Uroviricota</taxon>
        <taxon>Caudoviricetes</taxon>
        <taxon>Autographivirales</taxon>
        <taxon>Autosignataviridae</taxon>
        <taxon>Molineuxvirinae</taxon>
        <taxon>Gansuvirus</taxon>
        <taxon>Gansuvirus Kp7</taxon>
    </lineage>
</organism>
<proteinExistence type="evidence at protein level"/>
<protein>
    <submittedName>
        <fullName evidence="8">L-shaped type I tail fiber protein</fullName>
    </submittedName>
    <submittedName>
        <fullName evidence="9">Phage tail fiber</fullName>
    </submittedName>
</protein>
<gene>
    <name evidence="8" type="ORF">Kp7_51</name>
</gene>
<evidence type="ECO:0000313" key="10">
    <source>
        <dbReference type="Proteomes" id="UP000830961"/>
    </source>
</evidence>
<evidence type="ECO:0000256" key="2">
    <source>
        <dbReference type="ARBA" id="ARBA00022717"/>
    </source>
</evidence>
<sequence>MSVTRLTSSLVRWKSKLANAIQRSLSSKMEESLSVLDFGAVADYNPTTKTGTDNTQAFRNAVAAAIAQNIRNVYAPGGPSAYMTTGEINLGGEGFTGGEGSRDVWRGITQGVHFFGDGPYSTIIAFNPPNTDAPCFSARGGWGTHSPRALSKLAIEPVNWADYNATSSGTGVLLQGCCFVPVTDVHIGRFHRGIHFWNKLQGTDDPTNTFTKGDFTEFNRITRVRVFNCDIDVDYQVSLGNNSFHGNSFTDCMCQINSYGGIGMRMWDDGSRNAIRPSSLPYEYIANVYNNKHEINWFGSDARTCYLMHIDKAQGRGCNGDMTVEAAVTLRAIGQYWYQSFGSLHSISAINTVVDGDTDTATRPVAFMWMNSAYPQVNFDGTDPLLTSGLTPRQYDLNNSGNTGMELLNIRGANTGAIWSIQNGAALGWILGRRAQADSRKGTRSVWQFSYNGEVIKSVSAANVGLQNSTGAGFGMLGDTLLRPYAASTISLGSPTYPFTRLRTTDWTVDTNGIVPVQDGIKNIGSSSLRVGTVFAATGTINTSDARLKTEVRPFTSEEILAAKALSEEIGMYQWVASIESKGDNAREHCGLTVQRAMEVMQQHGLDPFNYGFICHDVWDEVVEVSDETGEVISSTPAGDRYSFRFDQLSLFISRGIEARMSELESRM</sequence>
<keyword evidence="4" id="KW-0946">Virion</keyword>
<keyword evidence="3" id="KW-1227">Viral tail protein</keyword>
<evidence type="ECO:0000256" key="3">
    <source>
        <dbReference type="ARBA" id="ARBA00022732"/>
    </source>
</evidence>
<comment type="subcellular location">
    <subcellularLocation>
        <location evidence="1">Virion</location>
    </subcellularLocation>
</comment>
<keyword evidence="5" id="KW-1160">Virus entry into host cell</keyword>
<dbReference type="GO" id="GO:0098996">
    <property type="term" value="P:symbiont entry into host cell via disruption of host cell glycocalyx"/>
    <property type="evidence" value="ECO:0007669"/>
    <property type="project" value="UniProtKB-KW"/>
</dbReference>
<accession>A0AA82WP05</accession>
<dbReference type="SMR" id="A0AA82WP05"/>
<evidence type="ECO:0000313" key="9">
    <source>
        <dbReference type="PDB" id="7Y5S"/>
    </source>
</evidence>
<evidence type="ECO:0000313" key="8">
    <source>
        <dbReference type="EMBL" id="UQK57891.1"/>
    </source>
</evidence>
<evidence type="ECO:0000256" key="5">
    <source>
        <dbReference type="ARBA" id="ARBA00023296"/>
    </source>
</evidence>
<keyword evidence="6" id="KW-1238">Degradation of host capsule during virus entry</keyword>
<dbReference type="SUPFAM" id="SSF51126">
    <property type="entry name" value="Pectin lyase-like"/>
    <property type="match status" value="1"/>
</dbReference>
<dbReference type="Pfam" id="PF13884">
    <property type="entry name" value="Peptidase_S74"/>
    <property type="match status" value="1"/>
</dbReference>
<dbReference type="GO" id="GO:0098994">
    <property type="term" value="P:symbiont entry into host cell via disruption of host cell envelope"/>
    <property type="evidence" value="ECO:0007669"/>
    <property type="project" value="UniProtKB-KW"/>
</dbReference>
<dbReference type="Gene3D" id="2.160.20.10">
    <property type="entry name" value="Single-stranded right-handed beta-helix, Pectin lyase-like"/>
    <property type="match status" value="1"/>
</dbReference>
<evidence type="ECO:0000256" key="1">
    <source>
        <dbReference type="ARBA" id="ARBA00004328"/>
    </source>
</evidence>
<dbReference type="InterPro" id="IPR030392">
    <property type="entry name" value="S74_ICA"/>
</dbReference>
<evidence type="ECO:0000256" key="4">
    <source>
        <dbReference type="ARBA" id="ARBA00022844"/>
    </source>
</evidence>
<dbReference type="Gene3D" id="1.10.10.10">
    <property type="entry name" value="Winged helix-like DNA-binding domain superfamily/Winged helix DNA-binding domain"/>
    <property type="match status" value="1"/>
</dbReference>
<dbReference type="GO" id="GO:0098015">
    <property type="term" value="C:virus tail"/>
    <property type="evidence" value="ECO:0007669"/>
    <property type="project" value="UniProtKB-KW"/>
</dbReference>